<comment type="caution">
    <text evidence="2">The sequence shown here is derived from an EMBL/GenBank/DDBJ whole genome shotgun (WGS) entry which is preliminary data.</text>
</comment>
<keyword evidence="1" id="KW-0472">Membrane</keyword>
<sequence>MEPKKRVATGIFLIALGAAILVGLVFVGDFLTKICPPFA</sequence>
<organism evidence="2 3">
    <name type="scientific">Rhizobium herbae</name>
    <dbReference type="NCBI Taxonomy" id="508661"/>
    <lineage>
        <taxon>Bacteria</taxon>
        <taxon>Pseudomonadati</taxon>
        <taxon>Pseudomonadota</taxon>
        <taxon>Alphaproteobacteria</taxon>
        <taxon>Hyphomicrobiales</taxon>
        <taxon>Rhizobiaceae</taxon>
        <taxon>Rhizobium/Agrobacterium group</taxon>
        <taxon>Rhizobium</taxon>
    </lineage>
</organism>
<gene>
    <name evidence="2" type="ORF">J2Z75_000602</name>
</gene>
<dbReference type="Proteomes" id="UP000823786">
    <property type="component" value="Unassembled WGS sequence"/>
</dbReference>
<proteinExistence type="predicted"/>
<feature type="transmembrane region" description="Helical" evidence="1">
    <location>
        <begin position="7"/>
        <end position="27"/>
    </location>
</feature>
<keyword evidence="3" id="KW-1185">Reference proteome</keyword>
<evidence type="ECO:0000313" key="2">
    <source>
        <dbReference type="EMBL" id="MBP1857122.1"/>
    </source>
</evidence>
<accession>A0ABS4EGQ8</accession>
<dbReference type="EMBL" id="JAGGJV010000001">
    <property type="protein sequence ID" value="MBP1857122.1"/>
    <property type="molecule type" value="Genomic_DNA"/>
</dbReference>
<name>A0ABS4EGQ8_9HYPH</name>
<reference evidence="2 3" key="1">
    <citation type="submission" date="2021-03" db="EMBL/GenBank/DDBJ databases">
        <title>Genomic Encyclopedia of Type Strains, Phase IV (KMG-IV): sequencing the most valuable type-strain genomes for metagenomic binning, comparative biology and taxonomic classification.</title>
        <authorList>
            <person name="Goeker M."/>
        </authorList>
    </citation>
    <scope>NUCLEOTIDE SEQUENCE [LARGE SCALE GENOMIC DNA]</scope>
    <source>
        <strain evidence="2 3">DSM 26427</strain>
    </source>
</reference>
<keyword evidence="1" id="KW-0812">Transmembrane</keyword>
<evidence type="ECO:0000313" key="3">
    <source>
        <dbReference type="Proteomes" id="UP000823786"/>
    </source>
</evidence>
<protein>
    <submittedName>
        <fullName evidence="2">Uncharacterized protein</fullName>
    </submittedName>
</protein>
<evidence type="ECO:0000256" key="1">
    <source>
        <dbReference type="SAM" id="Phobius"/>
    </source>
</evidence>
<keyword evidence="1" id="KW-1133">Transmembrane helix</keyword>